<dbReference type="EMBL" id="JAXCGZ010011592">
    <property type="protein sequence ID" value="KAK7074444.1"/>
    <property type="molecule type" value="Genomic_DNA"/>
</dbReference>
<name>A0AAN8X7N1_HALRR</name>
<reference evidence="1 2" key="1">
    <citation type="submission" date="2023-11" db="EMBL/GenBank/DDBJ databases">
        <title>Halocaridina rubra genome assembly.</title>
        <authorList>
            <person name="Smith C."/>
        </authorList>
    </citation>
    <scope>NUCLEOTIDE SEQUENCE [LARGE SCALE GENOMIC DNA]</scope>
    <source>
        <strain evidence="1">EP-1</strain>
        <tissue evidence="1">Whole</tissue>
    </source>
</reference>
<accession>A0AAN8X7N1</accession>
<evidence type="ECO:0000313" key="1">
    <source>
        <dbReference type="EMBL" id="KAK7074444.1"/>
    </source>
</evidence>
<dbReference type="AlphaFoldDB" id="A0AAN8X7N1"/>
<comment type="caution">
    <text evidence="1">The sequence shown here is derived from an EMBL/GenBank/DDBJ whole genome shotgun (WGS) entry which is preliminary data.</text>
</comment>
<protein>
    <submittedName>
        <fullName evidence="1">Uncharacterized protein</fullName>
    </submittedName>
</protein>
<proteinExistence type="predicted"/>
<organism evidence="1 2">
    <name type="scientific">Halocaridina rubra</name>
    <name type="common">Hawaiian red shrimp</name>
    <dbReference type="NCBI Taxonomy" id="373956"/>
    <lineage>
        <taxon>Eukaryota</taxon>
        <taxon>Metazoa</taxon>
        <taxon>Ecdysozoa</taxon>
        <taxon>Arthropoda</taxon>
        <taxon>Crustacea</taxon>
        <taxon>Multicrustacea</taxon>
        <taxon>Malacostraca</taxon>
        <taxon>Eumalacostraca</taxon>
        <taxon>Eucarida</taxon>
        <taxon>Decapoda</taxon>
        <taxon>Pleocyemata</taxon>
        <taxon>Caridea</taxon>
        <taxon>Atyoidea</taxon>
        <taxon>Atyidae</taxon>
        <taxon>Halocaridina</taxon>
    </lineage>
</organism>
<sequence length="64" mass="7503">MMKIARDVAKQGASFWNILHRVASSEEVNRIKFEINGYVYIGRILNHRMPCIHWVSILCFLNVL</sequence>
<dbReference type="Proteomes" id="UP001381693">
    <property type="component" value="Unassembled WGS sequence"/>
</dbReference>
<gene>
    <name evidence="1" type="ORF">SK128_016486</name>
</gene>
<evidence type="ECO:0000313" key="2">
    <source>
        <dbReference type="Proteomes" id="UP001381693"/>
    </source>
</evidence>
<keyword evidence="2" id="KW-1185">Reference proteome</keyword>